<dbReference type="EMBL" id="VXIV02002612">
    <property type="protein sequence ID" value="KAF6024134.1"/>
    <property type="molecule type" value="Genomic_DNA"/>
</dbReference>
<dbReference type="InterPro" id="IPR027417">
    <property type="entry name" value="P-loop_NTPase"/>
</dbReference>
<gene>
    <name evidence="3" type="ORF">EB796_017529</name>
</gene>
<feature type="domain" description="Sulfotransferase" evidence="2">
    <location>
        <begin position="204"/>
        <end position="322"/>
    </location>
</feature>
<sequence length="385" mass="43999">MDMLTRLCCKGTRKRCLLLFVVLYLIFAIALVRNSNNFDDSLPLVENNYEIVSRKNGYPSNHISPIKEAAKSPAKEVVQIKPTSKQADYLQPKNLSSKLLTQEKSPDTLCKSLPKPTFLEPGKKPLTALHSFPGSGNTWMRVLLSSLTGYNTGDIYKDGAFAKTPGFSYRKDDTVVAVKTHHPFWDDFNGADPAAPAGRYWERAILIVRHPLDATISVFNFFGTHGSHTKVAKLEKFLLPDGKPNKSWEKFAHDQIRNWGRCLEYWINIFKGKILIIFYEDLKVDLKRQLININNFLGLPLDETRLNCTIESNMQQKFHRNQNIDKRILYDTSMLNEVEVVLDNVKILLTTNYTHIDETFSMPASYASNLIRENFSVKPDSEKHP</sequence>
<dbReference type="SUPFAM" id="SSF52540">
    <property type="entry name" value="P-loop containing nucleoside triphosphate hydrolases"/>
    <property type="match status" value="1"/>
</dbReference>
<evidence type="ECO:0000313" key="3">
    <source>
        <dbReference type="EMBL" id="KAF6024134.1"/>
    </source>
</evidence>
<dbReference type="OrthoDB" id="5985073at2759"/>
<dbReference type="AlphaFoldDB" id="A0A7J7JET9"/>
<evidence type="ECO:0000256" key="1">
    <source>
        <dbReference type="ARBA" id="ARBA00010236"/>
    </source>
</evidence>
<reference evidence="3" key="1">
    <citation type="submission" date="2020-06" db="EMBL/GenBank/DDBJ databases">
        <title>Draft genome of Bugula neritina, a colonial animal packing powerful symbionts and potential medicines.</title>
        <authorList>
            <person name="Rayko M."/>
        </authorList>
    </citation>
    <scope>NUCLEOTIDE SEQUENCE [LARGE SCALE GENOMIC DNA]</scope>
    <source>
        <strain evidence="3">Kwan_BN1</strain>
    </source>
</reference>
<comment type="similarity">
    <text evidence="1">Belongs to the WSCD family.</text>
</comment>
<dbReference type="GO" id="GO:0008146">
    <property type="term" value="F:sulfotransferase activity"/>
    <property type="evidence" value="ECO:0007669"/>
    <property type="project" value="InterPro"/>
</dbReference>
<dbReference type="InterPro" id="IPR051589">
    <property type="entry name" value="Sialate-O-sulfotransferase"/>
</dbReference>
<organism evidence="3 4">
    <name type="scientific">Bugula neritina</name>
    <name type="common">Brown bryozoan</name>
    <name type="synonym">Sertularia neritina</name>
    <dbReference type="NCBI Taxonomy" id="10212"/>
    <lineage>
        <taxon>Eukaryota</taxon>
        <taxon>Metazoa</taxon>
        <taxon>Spiralia</taxon>
        <taxon>Lophotrochozoa</taxon>
        <taxon>Bryozoa</taxon>
        <taxon>Gymnolaemata</taxon>
        <taxon>Cheilostomatida</taxon>
        <taxon>Flustrina</taxon>
        <taxon>Buguloidea</taxon>
        <taxon>Bugulidae</taxon>
        <taxon>Bugula</taxon>
    </lineage>
</organism>
<evidence type="ECO:0000259" key="2">
    <source>
        <dbReference type="Pfam" id="PF00685"/>
    </source>
</evidence>
<proteinExistence type="inferred from homology"/>
<dbReference type="Proteomes" id="UP000593567">
    <property type="component" value="Unassembled WGS sequence"/>
</dbReference>
<keyword evidence="4" id="KW-1185">Reference proteome</keyword>
<dbReference type="Pfam" id="PF00685">
    <property type="entry name" value="Sulfotransfer_1"/>
    <property type="match status" value="1"/>
</dbReference>
<evidence type="ECO:0000313" key="4">
    <source>
        <dbReference type="Proteomes" id="UP000593567"/>
    </source>
</evidence>
<accession>A0A7J7JET9</accession>
<protein>
    <recommendedName>
        <fullName evidence="2">Sulfotransferase domain-containing protein</fullName>
    </recommendedName>
</protein>
<dbReference type="PANTHER" id="PTHR45964:SF5">
    <property type="entry name" value="WSCD FAMILY MEMBER CG9164"/>
    <property type="match status" value="1"/>
</dbReference>
<name>A0A7J7JET9_BUGNE</name>
<comment type="caution">
    <text evidence="3">The sequence shown here is derived from an EMBL/GenBank/DDBJ whole genome shotgun (WGS) entry which is preliminary data.</text>
</comment>
<dbReference type="Gene3D" id="3.40.50.300">
    <property type="entry name" value="P-loop containing nucleotide triphosphate hydrolases"/>
    <property type="match status" value="1"/>
</dbReference>
<dbReference type="InterPro" id="IPR000863">
    <property type="entry name" value="Sulfotransferase_dom"/>
</dbReference>
<dbReference type="PANTHER" id="PTHR45964">
    <property type="entry name" value="WSCD FAMILY MEMBER CG9164"/>
    <property type="match status" value="1"/>
</dbReference>